<comment type="caution">
    <text evidence="2">The sequence shown here is derived from an EMBL/GenBank/DDBJ whole genome shotgun (WGS) entry which is preliminary data.</text>
</comment>
<dbReference type="SUPFAM" id="SSF51011">
    <property type="entry name" value="Glycosyl hydrolase domain"/>
    <property type="match status" value="1"/>
</dbReference>
<dbReference type="EMBL" id="VSSQ01005548">
    <property type="protein sequence ID" value="MPM29571.1"/>
    <property type="molecule type" value="Genomic_DNA"/>
</dbReference>
<proteinExistence type="predicted"/>
<dbReference type="PANTHER" id="PTHR47786">
    <property type="entry name" value="ALPHA-1,4-GLUCAN:MALTOSE-1-PHOSPHATE MALTOSYLTRANSFERASE"/>
    <property type="match status" value="1"/>
</dbReference>
<dbReference type="PROSITE" id="PS51257">
    <property type="entry name" value="PROKAR_LIPOPROTEIN"/>
    <property type="match status" value="1"/>
</dbReference>
<reference evidence="2" key="1">
    <citation type="submission" date="2019-08" db="EMBL/GenBank/DDBJ databases">
        <authorList>
            <person name="Kucharzyk K."/>
            <person name="Murdoch R.W."/>
            <person name="Higgins S."/>
            <person name="Loffler F."/>
        </authorList>
    </citation>
    <scope>NUCLEOTIDE SEQUENCE</scope>
</reference>
<dbReference type="GO" id="GO:0005975">
    <property type="term" value="P:carbohydrate metabolic process"/>
    <property type="evidence" value="ECO:0007669"/>
    <property type="project" value="InterPro"/>
</dbReference>
<keyword evidence="2" id="KW-0378">Hydrolase</keyword>
<accession>A0A644YNX2</accession>
<dbReference type="AlphaFoldDB" id="A0A644YNX2"/>
<sequence length="446" mass="51220">MKKTIFLLWIVSLLFSCGNKKQEAATSVHPEWVYDATIYEVNTRQFTPEGTFNAFAAHLPRLKELGVDLLWFMPVQPIGEKDRKGTLGSYYSIRNYTEVNPEFGTMDDFITVVKEAHDMGMKVILDWVPNHTSRDHTWITEHSDWYKRDSLGSPIIMYDWTDIAPLDYGKNEMRKAMIDAMAFWVREADIDGFRCDVAYEVPIDFWETAKDSLITLKPDIFMLAEAEKPELNESIFDAYYAWDLHHKMNMVAQGKENVDSLRLSLKRMNERFSSHAIPMYFTSNHDENSWNGTEFERMGEAAGTFAVLTYMLPGMPLIYSGQEAGLNRRLQFFEKDSINWTDRGGFTGLYTSLNALKKTNKALLSPERGGKMTEIVNDSPASVFSFKRAHEGNEIVCVFNLSKYSVKTVFNEEVPGIGFTAFPSAKTVTPVKKIELAPWEYRIYVK</sequence>
<dbReference type="GO" id="GO:0004556">
    <property type="term" value="F:alpha-amylase activity"/>
    <property type="evidence" value="ECO:0007669"/>
    <property type="project" value="UniProtKB-EC"/>
</dbReference>
<feature type="domain" description="Glycosyl hydrolase family 13 catalytic" evidence="1">
    <location>
        <begin position="40"/>
        <end position="357"/>
    </location>
</feature>
<evidence type="ECO:0000259" key="1">
    <source>
        <dbReference type="SMART" id="SM00642"/>
    </source>
</evidence>
<dbReference type="EC" id="3.2.1.1" evidence="2"/>
<gene>
    <name evidence="2" type="ORF">SDC9_76111</name>
</gene>
<dbReference type="CDD" id="cd11313">
    <property type="entry name" value="AmyAc_arch_bac_AmyA"/>
    <property type="match status" value="1"/>
</dbReference>
<dbReference type="Pfam" id="PF00128">
    <property type="entry name" value="Alpha-amylase"/>
    <property type="match status" value="2"/>
</dbReference>
<dbReference type="SUPFAM" id="SSF51445">
    <property type="entry name" value="(Trans)glycosidases"/>
    <property type="match status" value="1"/>
</dbReference>
<name>A0A644YNX2_9ZZZZ</name>
<dbReference type="InterPro" id="IPR006047">
    <property type="entry name" value="GH13_cat_dom"/>
</dbReference>
<dbReference type="Gene3D" id="3.20.20.80">
    <property type="entry name" value="Glycosidases"/>
    <property type="match status" value="1"/>
</dbReference>
<dbReference type="SMART" id="SM00642">
    <property type="entry name" value="Aamy"/>
    <property type="match status" value="1"/>
</dbReference>
<organism evidence="2">
    <name type="scientific">bioreactor metagenome</name>
    <dbReference type="NCBI Taxonomy" id="1076179"/>
    <lineage>
        <taxon>unclassified sequences</taxon>
        <taxon>metagenomes</taxon>
        <taxon>ecological metagenomes</taxon>
    </lineage>
</organism>
<protein>
    <submittedName>
        <fullName evidence="2">Alpha-amylase</fullName>
        <ecNumber evidence="2">3.2.1.1</ecNumber>
    </submittedName>
</protein>
<keyword evidence="2" id="KW-0326">Glycosidase</keyword>
<dbReference type="PANTHER" id="PTHR47786:SF2">
    <property type="entry name" value="GLYCOSYL HYDROLASE FAMILY 13 CATALYTIC DOMAIN-CONTAINING PROTEIN"/>
    <property type="match status" value="1"/>
</dbReference>
<dbReference type="InterPro" id="IPR017853">
    <property type="entry name" value="GH"/>
</dbReference>
<evidence type="ECO:0000313" key="2">
    <source>
        <dbReference type="EMBL" id="MPM29571.1"/>
    </source>
</evidence>